<dbReference type="Proteomes" id="UP001162060">
    <property type="component" value="Unassembled WGS sequence"/>
</dbReference>
<proteinExistence type="predicted"/>
<comment type="caution">
    <text evidence="2">The sequence shown here is derived from an EMBL/GenBank/DDBJ whole genome shotgun (WGS) entry which is preliminary data.</text>
</comment>
<dbReference type="EMBL" id="CAKLBY020000259">
    <property type="protein sequence ID" value="CAK7940637.1"/>
    <property type="molecule type" value="Genomic_DNA"/>
</dbReference>
<organism evidence="2 3">
    <name type="scientific">Peronospora matthiolae</name>
    <dbReference type="NCBI Taxonomy" id="2874970"/>
    <lineage>
        <taxon>Eukaryota</taxon>
        <taxon>Sar</taxon>
        <taxon>Stramenopiles</taxon>
        <taxon>Oomycota</taxon>
        <taxon>Peronosporomycetes</taxon>
        <taxon>Peronosporales</taxon>
        <taxon>Peronosporaceae</taxon>
        <taxon>Peronospora</taxon>
    </lineage>
</organism>
<protein>
    <submittedName>
        <fullName evidence="2">Uncharacterized protein</fullName>
    </submittedName>
</protein>
<evidence type="ECO:0000313" key="3">
    <source>
        <dbReference type="Proteomes" id="UP001162060"/>
    </source>
</evidence>
<evidence type="ECO:0000313" key="2">
    <source>
        <dbReference type="EMBL" id="CAK7940637.1"/>
    </source>
</evidence>
<gene>
    <name evidence="1" type="ORF">PM001_LOCUS17864</name>
    <name evidence="2" type="ORF">PM001_LOCUS25787</name>
</gene>
<evidence type="ECO:0000313" key="1">
    <source>
        <dbReference type="EMBL" id="CAK7932714.1"/>
    </source>
</evidence>
<name>A0AAV1V4Q7_9STRA</name>
<sequence length="37" mass="3927">MALSVSGLKMAKAELQSTWNDRGIAVCKEVDSSGCHC</sequence>
<accession>A0AAV1V4Q7</accession>
<dbReference type="AlphaFoldDB" id="A0AAV1V4Q7"/>
<dbReference type="EMBL" id="CAKLBY020000190">
    <property type="protein sequence ID" value="CAK7932714.1"/>
    <property type="molecule type" value="Genomic_DNA"/>
</dbReference>
<reference evidence="2" key="1">
    <citation type="submission" date="2024-01" db="EMBL/GenBank/DDBJ databases">
        <authorList>
            <person name="Webb A."/>
        </authorList>
    </citation>
    <scope>NUCLEOTIDE SEQUENCE</scope>
    <source>
        <strain evidence="2">Pm1</strain>
    </source>
</reference>